<keyword evidence="1" id="KW-0732">Signal</keyword>
<name>A0A4S8MH93_DENBC</name>
<organism evidence="2 3">
    <name type="scientific">Dendrothele bispora (strain CBS 962.96)</name>
    <dbReference type="NCBI Taxonomy" id="1314807"/>
    <lineage>
        <taxon>Eukaryota</taxon>
        <taxon>Fungi</taxon>
        <taxon>Dikarya</taxon>
        <taxon>Basidiomycota</taxon>
        <taxon>Agaricomycotina</taxon>
        <taxon>Agaricomycetes</taxon>
        <taxon>Agaricomycetidae</taxon>
        <taxon>Agaricales</taxon>
        <taxon>Agaricales incertae sedis</taxon>
        <taxon>Dendrothele</taxon>
    </lineage>
</organism>
<protein>
    <submittedName>
        <fullName evidence="2">Uncharacterized protein</fullName>
    </submittedName>
</protein>
<feature type="chain" id="PRO_5020345044" evidence="1">
    <location>
        <begin position="28"/>
        <end position="138"/>
    </location>
</feature>
<accession>A0A4S8MH93</accession>
<evidence type="ECO:0000256" key="1">
    <source>
        <dbReference type="SAM" id="SignalP"/>
    </source>
</evidence>
<reference evidence="2 3" key="1">
    <citation type="journal article" date="2019" name="Nat. Ecol. Evol.">
        <title>Megaphylogeny resolves global patterns of mushroom evolution.</title>
        <authorList>
            <person name="Varga T."/>
            <person name="Krizsan K."/>
            <person name="Foldi C."/>
            <person name="Dima B."/>
            <person name="Sanchez-Garcia M."/>
            <person name="Sanchez-Ramirez S."/>
            <person name="Szollosi G.J."/>
            <person name="Szarkandi J.G."/>
            <person name="Papp V."/>
            <person name="Albert L."/>
            <person name="Andreopoulos W."/>
            <person name="Angelini C."/>
            <person name="Antonin V."/>
            <person name="Barry K.W."/>
            <person name="Bougher N.L."/>
            <person name="Buchanan P."/>
            <person name="Buyck B."/>
            <person name="Bense V."/>
            <person name="Catcheside P."/>
            <person name="Chovatia M."/>
            <person name="Cooper J."/>
            <person name="Damon W."/>
            <person name="Desjardin D."/>
            <person name="Finy P."/>
            <person name="Geml J."/>
            <person name="Haridas S."/>
            <person name="Hughes K."/>
            <person name="Justo A."/>
            <person name="Karasinski D."/>
            <person name="Kautmanova I."/>
            <person name="Kiss B."/>
            <person name="Kocsube S."/>
            <person name="Kotiranta H."/>
            <person name="LaButti K.M."/>
            <person name="Lechner B.E."/>
            <person name="Liimatainen K."/>
            <person name="Lipzen A."/>
            <person name="Lukacs Z."/>
            <person name="Mihaltcheva S."/>
            <person name="Morgado L.N."/>
            <person name="Niskanen T."/>
            <person name="Noordeloos M.E."/>
            <person name="Ohm R.A."/>
            <person name="Ortiz-Santana B."/>
            <person name="Ovrebo C."/>
            <person name="Racz N."/>
            <person name="Riley R."/>
            <person name="Savchenko A."/>
            <person name="Shiryaev A."/>
            <person name="Soop K."/>
            <person name="Spirin V."/>
            <person name="Szebenyi C."/>
            <person name="Tomsovsky M."/>
            <person name="Tulloss R.E."/>
            <person name="Uehling J."/>
            <person name="Grigoriev I.V."/>
            <person name="Vagvolgyi C."/>
            <person name="Papp T."/>
            <person name="Martin F.M."/>
            <person name="Miettinen O."/>
            <person name="Hibbett D.S."/>
            <person name="Nagy L.G."/>
        </authorList>
    </citation>
    <scope>NUCLEOTIDE SEQUENCE [LARGE SCALE GENOMIC DNA]</scope>
    <source>
        <strain evidence="2 3">CBS 962.96</strain>
    </source>
</reference>
<dbReference type="AlphaFoldDB" id="A0A4S8MH93"/>
<proteinExistence type="predicted"/>
<dbReference type="EMBL" id="ML179083">
    <property type="protein sequence ID" value="THV01941.1"/>
    <property type="molecule type" value="Genomic_DNA"/>
</dbReference>
<keyword evidence="3" id="KW-1185">Reference proteome</keyword>
<sequence length="138" mass="15572">MNLRIITATLAFATFALVFDSGTLVHAQSQQPLILNHDCPLRDDAFYEFKWPMKKVGVIAMPLLPARLTHLCQSFTEVGGEYERDHHPGGKWHYNPEAPFDTPVPNLEPVIAVFSLTLPPEGNMTPFEQCGRILERIE</sequence>
<dbReference type="OrthoDB" id="66881at2759"/>
<evidence type="ECO:0000313" key="2">
    <source>
        <dbReference type="EMBL" id="THV01941.1"/>
    </source>
</evidence>
<dbReference type="Proteomes" id="UP000297245">
    <property type="component" value="Unassembled WGS sequence"/>
</dbReference>
<feature type="signal peptide" evidence="1">
    <location>
        <begin position="1"/>
        <end position="27"/>
    </location>
</feature>
<evidence type="ECO:0000313" key="3">
    <source>
        <dbReference type="Proteomes" id="UP000297245"/>
    </source>
</evidence>
<gene>
    <name evidence="2" type="ORF">K435DRAFT_853358</name>
</gene>